<feature type="compositionally biased region" description="Acidic residues" evidence="4">
    <location>
        <begin position="107"/>
        <end position="124"/>
    </location>
</feature>
<evidence type="ECO:0008006" key="7">
    <source>
        <dbReference type="Google" id="ProtNLM"/>
    </source>
</evidence>
<dbReference type="InterPro" id="IPR036770">
    <property type="entry name" value="Ankyrin_rpt-contain_sf"/>
</dbReference>
<organism evidence="5 6">
    <name type="scientific">Kwoniella newhampshirensis</name>
    <dbReference type="NCBI Taxonomy" id="1651941"/>
    <lineage>
        <taxon>Eukaryota</taxon>
        <taxon>Fungi</taxon>
        <taxon>Dikarya</taxon>
        <taxon>Basidiomycota</taxon>
        <taxon>Agaricomycotina</taxon>
        <taxon>Tremellomycetes</taxon>
        <taxon>Tremellales</taxon>
        <taxon>Cryptococcaceae</taxon>
        <taxon>Kwoniella</taxon>
    </lineage>
</organism>
<dbReference type="InterPro" id="IPR035984">
    <property type="entry name" value="Acyl-CoA-binding_sf"/>
</dbReference>
<feature type="repeat" description="ANK" evidence="3">
    <location>
        <begin position="206"/>
        <end position="238"/>
    </location>
</feature>
<dbReference type="PANTHER" id="PTHR24171:SF9">
    <property type="entry name" value="ANKYRIN REPEAT DOMAIN-CONTAINING PROTEIN 39"/>
    <property type="match status" value="1"/>
</dbReference>
<evidence type="ECO:0000256" key="1">
    <source>
        <dbReference type="ARBA" id="ARBA00022737"/>
    </source>
</evidence>
<dbReference type="Pfam" id="PF12796">
    <property type="entry name" value="Ank_2"/>
    <property type="match status" value="1"/>
</dbReference>
<dbReference type="RefSeq" id="XP_066799387.1">
    <property type="nucleotide sequence ID" value="XM_066950172.1"/>
</dbReference>
<keyword evidence="1" id="KW-0677">Repeat</keyword>
<dbReference type="InterPro" id="IPR002110">
    <property type="entry name" value="Ankyrin_rpt"/>
</dbReference>
<dbReference type="GeneID" id="92184354"/>
<accession>A0AAW0YDM4</accession>
<gene>
    <name evidence="5" type="ORF">IAR55_007096</name>
</gene>
<keyword evidence="2 3" id="KW-0040">ANK repeat</keyword>
<comment type="caution">
    <text evidence="5">The sequence shown here is derived from an EMBL/GenBank/DDBJ whole genome shotgun (WGS) entry which is preliminary data.</text>
</comment>
<dbReference type="EMBL" id="JBCAWK010000015">
    <property type="protein sequence ID" value="KAK8843439.1"/>
    <property type="molecule type" value="Genomic_DNA"/>
</dbReference>
<dbReference type="PROSITE" id="PS50297">
    <property type="entry name" value="ANK_REP_REGION"/>
    <property type="match status" value="1"/>
</dbReference>
<dbReference type="KEGG" id="kne:92184354"/>
<sequence>MGDEVTATQEEFESASKWLPGNPAAAGLSTAVQLELYGLYKFLTTSDGPPKSRPSIFYPTLRAKHDSFLAVHSKYSAVSDQEDARGRACGRYVQIARGVGWTGEIEEEVDLERLDDDSESEDENEQRGEIDESDKGKGKGTGAAKQGEGAWRSVSVMAAQGDLEGGDDGDEETLSPIHEAVISNSADDVTRLLTDDKTLINARDEFGYTPLHLAADRGFPELTKLLLQHGADSEAKDEDGQTPLMLAEISGREDIIALLKIS</sequence>
<feature type="compositionally biased region" description="Basic and acidic residues" evidence="4">
    <location>
        <begin position="125"/>
        <end position="137"/>
    </location>
</feature>
<dbReference type="Gene3D" id="1.25.40.20">
    <property type="entry name" value="Ankyrin repeat-containing domain"/>
    <property type="match status" value="1"/>
</dbReference>
<evidence type="ECO:0000256" key="4">
    <source>
        <dbReference type="SAM" id="MobiDB-lite"/>
    </source>
</evidence>
<dbReference type="SMART" id="SM00248">
    <property type="entry name" value="ANK"/>
    <property type="match status" value="2"/>
</dbReference>
<dbReference type="SUPFAM" id="SSF47027">
    <property type="entry name" value="Acyl-CoA binding protein"/>
    <property type="match status" value="1"/>
</dbReference>
<reference evidence="5 6" key="1">
    <citation type="journal article" date="2024" name="bioRxiv">
        <title>Comparative genomics of Cryptococcus and Kwoniella reveals pathogenesis evolution and contrasting karyotype dynamics via intercentromeric recombination or chromosome fusion.</title>
        <authorList>
            <person name="Coelho M.A."/>
            <person name="David-Palma M."/>
            <person name="Shea T."/>
            <person name="Bowers K."/>
            <person name="McGinley-Smith S."/>
            <person name="Mohammad A.W."/>
            <person name="Gnirke A."/>
            <person name="Yurkov A.M."/>
            <person name="Nowrousian M."/>
            <person name="Sun S."/>
            <person name="Cuomo C.A."/>
            <person name="Heitman J."/>
        </authorList>
    </citation>
    <scope>NUCLEOTIDE SEQUENCE [LARGE SCALE GENOMIC DNA]</scope>
    <source>
        <strain evidence="5 6">CBS 13917</strain>
    </source>
</reference>
<evidence type="ECO:0000256" key="3">
    <source>
        <dbReference type="PROSITE-ProRule" id="PRU00023"/>
    </source>
</evidence>
<name>A0AAW0YDM4_9TREE</name>
<keyword evidence="6" id="KW-1185">Reference proteome</keyword>
<feature type="region of interest" description="Disordered" evidence="4">
    <location>
        <begin position="107"/>
        <end position="152"/>
    </location>
</feature>
<dbReference type="Gene3D" id="1.20.80.10">
    <property type="match status" value="1"/>
</dbReference>
<protein>
    <recommendedName>
        <fullName evidence="7">Ankyrin repeat-containing protein</fullName>
    </recommendedName>
</protein>
<dbReference type="AlphaFoldDB" id="A0AAW0YDM4"/>
<dbReference type="SUPFAM" id="SSF48403">
    <property type="entry name" value="Ankyrin repeat"/>
    <property type="match status" value="1"/>
</dbReference>
<proteinExistence type="predicted"/>
<evidence type="ECO:0000313" key="5">
    <source>
        <dbReference type="EMBL" id="KAK8843439.1"/>
    </source>
</evidence>
<dbReference type="PROSITE" id="PS50088">
    <property type="entry name" value="ANK_REPEAT"/>
    <property type="match status" value="1"/>
</dbReference>
<dbReference type="PANTHER" id="PTHR24171">
    <property type="entry name" value="ANKYRIN REPEAT DOMAIN-CONTAINING PROTEIN 39-RELATED"/>
    <property type="match status" value="1"/>
</dbReference>
<evidence type="ECO:0000313" key="6">
    <source>
        <dbReference type="Proteomes" id="UP001388673"/>
    </source>
</evidence>
<evidence type="ECO:0000256" key="2">
    <source>
        <dbReference type="ARBA" id="ARBA00023043"/>
    </source>
</evidence>
<dbReference type="Proteomes" id="UP001388673">
    <property type="component" value="Unassembled WGS sequence"/>
</dbReference>
<dbReference type="GO" id="GO:0000062">
    <property type="term" value="F:fatty-acyl-CoA binding"/>
    <property type="evidence" value="ECO:0007669"/>
    <property type="project" value="InterPro"/>
</dbReference>
<dbReference type="InterPro" id="IPR014352">
    <property type="entry name" value="FERM/acyl-CoA-bd_prot_sf"/>
</dbReference>